<dbReference type="InterPro" id="IPR039356">
    <property type="entry name" value="YfbR/HDDC2"/>
</dbReference>
<dbReference type="SUPFAM" id="SSF109604">
    <property type="entry name" value="HD-domain/PDEase-like"/>
    <property type="match status" value="1"/>
</dbReference>
<dbReference type="GO" id="GO:0002953">
    <property type="term" value="F:5'-deoxynucleotidase activity"/>
    <property type="evidence" value="ECO:0007669"/>
    <property type="project" value="InterPro"/>
</dbReference>
<dbReference type="Pfam" id="PF13023">
    <property type="entry name" value="HD_3"/>
    <property type="match status" value="1"/>
</dbReference>
<name>A0A3B0XXH5_9ZZZZ</name>
<keyword evidence="1" id="KW-0479">Metal-binding</keyword>
<feature type="domain" description="HD" evidence="3">
    <location>
        <begin position="23"/>
        <end position="184"/>
    </location>
</feature>
<gene>
    <name evidence="4" type="ORF">MNBD_GAMMA09-1070</name>
</gene>
<evidence type="ECO:0000256" key="2">
    <source>
        <dbReference type="ARBA" id="ARBA00022801"/>
    </source>
</evidence>
<dbReference type="AlphaFoldDB" id="A0A3B0XXH5"/>
<keyword evidence="2 4" id="KW-0378">Hydrolase</keyword>
<evidence type="ECO:0000256" key="1">
    <source>
        <dbReference type="ARBA" id="ARBA00022723"/>
    </source>
</evidence>
<dbReference type="PANTHER" id="PTHR11845:SF13">
    <property type="entry name" value="5'-DEOXYNUCLEOTIDASE HDDC2"/>
    <property type="match status" value="1"/>
</dbReference>
<sequence>MLNDEKVFTLPAIESVLEFIIEIEKLKDVHRKTRPVGLDRYENSAEHSWHVCLSALMLKDYANEPVNINRVIQMLLIHDLGEIDAGDTIIYAAETKELKEQEEAGIKRILDILPEGKTNEYLALWHEFELGESVDSKYAKAIDRVPPLLHNLNGDGHSWKDNNIPKEKVFDLNSRIAKGSNALWGVLKEKLNKAVDDGVLK</sequence>
<dbReference type="GO" id="GO:0005737">
    <property type="term" value="C:cytoplasm"/>
    <property type="evidence" value="ECO:0007669"/>
    <property type="project" value="TreeGrafter"/>
</dbReference>
<dbReference type="Gene3D" id="1.10.3210.10">
    <property type="entry name" value="Hypothetical protein af1432"/>
    <property type="match status" value="1"/>
</dbReference>
<protein>
    <submittedName>
        <fullName evidence="4">Uncharacterized hydrolase DSY2054</fullName>
    </submittedName>
</protein>
<evidence type="ECO:0000313" key="4">
    <source>
        <dbReference type="EMBL" id="VAW68843.1"/>
    </source>
</evidence>
<proteinExistence type="predicted"/>
<dbReference type="InterPro" id="IPR006674">
    <property type="entry name" value="HD_domain"/>
</dbReference>
<dbReference type="EMBL" id="UOFI01000139">
    <property type="protein sequence ID" value="VAW68843.1"/>
    <property type="molecule type" value="Genomic_DNA"/>
</dbReference>
<dbReference type="PANTHER" id="PTHR11845">
    <property type="entry name" value="5'-DEOXYNUCLEOTIDASE HDDC2"/>
    <property type="match status" value="1"/>
</dbReference>
<organism evidence="4">
    <name type="scientific">hydrothermal vent metagenome</name>
    <dbReference type="NCBI Taxonomy" id="652676"/>
    <lineage>
        <taxon>unclassified sequences</taxon>
        <taxon>metagenomes</taxon>
        <taxon>ecological metagenomes</taxon>
    </lineage>
</organism>
<accession>A0A3B0XXH5</accession>
<evidence type="ECO:0000259" key="3">
    <source>
        <dbReference type="Pfam" id="PF13023"/>
    </source>
</evidence>
<dbReference type="GO" id="GO:0046872">
    <property type="term" value="F:metal ion binding"/>
    <property type="evidence" value="ECO:0007669"/>
    <property type="project" value="UniProtKB-KW"/>
</dbReference>
<reference evidence="4" key="1">
    <citation type="submission" date="2018-06" db="EMBL/GenBank/DDBJ databases">
        <authorList>
            <person name="Zhirakovskaya E."/>
        </authorList>
    </citation>
    <scope>NUCLEOTIDE SEQUENCE</scope>
</reference>